<dbReference type="Gramene" id="CDY46397">
    <property type="protein sequence ID" value="CDY46397"/>
    <property type="gene ID" value="GSBRNA2T00083940001"/>
</dbReference>
<dbReference type="PaxDb" id="3708-A0A078I8I6"/>
<dbReference type="Proteomes" id="UP000028999">
    <property type="component" value="Unassembled WGS sequence"/>
</dbReference>
<organism evidence="2 3">
    <name type="scientific">Brassica napus</name>
    <name type="common">Rape</name>
    <dbReference type="NCBI Taxonomy" id="3708"/>
    <lineage>
        <taxon>Eukaryota</taxon>
        <taxon>Viridiplantae</taxon>
        <taxon>Streptophyta</taxon>
        <taxon>Embryophyta</taxon>
        <taxon>Tracheophyta</taxon>
        <taxon>Spermatophyta</taxon>
        <taxon>Magnoliopsida</taxon>
        <taxon>eudicotyledons</taxon>
        <taxon>Gunneridae</taxon>
        <taxon>Pentapetalae</taxon>
        <taxon>rosids</taxon>
        <taxon>malvids</taxon>
        <taxon>Brassicales</taxon>
        <taxon>Brassicaceae</taxon>
        <taxon>Brassiceae</taxon>
        <taxon>Brassica</taxon>
    </lineage>
</organism>
<evidence type="ECO:0000313" key="1">
    <source>
        <dbReference type="EMBL" id="CAF1859458.1"/>
    </source>
</evidence>
<proteinExistence type="predicted"/>
<name>A0A078I8I6_BRANA</name>
<dbReference type="EMBL" id="HG994368">
    <property type="protein sequence ID" value="CAF1859458.1"/>
    <property type="molecule type" value="Genomic_DNA"/>
</dbReference>
<reference evidence="2" key="2">
    <citation type="submission" date="2014-06" db="EMBL/GenBank/DDBJ databases">
        <authorList>
            <person name="Genoscope - CEA"/>
        </authorList>
    </citation>
    <scope>NUCLEOTIDE SEQUENCE</scope>
</reference>
<dbReference type="EMBL" id="LK032665">
    <property type="protein sequence ID" value="CDY46397.1"/>
    <property type="molecule type" value="Genomic_DNA"/>
</dbReference>
<evidence type="ECO:0000313" key="3">
    <source>
        <dbReference type="Proteomes" id="UP000028999"/>
    </source>
</evidence>
<keyword evidence="3" id="KW-1185">Reference proteome</keyword>
<dbReference type="AlphaFoldDB" id="A0A078I8I6"/>
<sequence>MRVHNNSFNLYPHKFINQHQLCLKWLMWAEKVCRHSRSGDERWLFWCRGWLWWCLRPTCSFLGWFQWLHVVLVTQVSALWIHRVSTLPNQDITWLGSQIMSLQIRHLRLDWHKSVW</sequence>
<reference evidence="1" key="3">
    <citation type="submission" date="2021-01" db="EMBL/GenBank/DDBJ databases">
        <authorList>
            <consortium name="Genoscope - CEA"/>
            <person name="William W."/>
        </authorList>
    </citation>
    <scope>NUCLEOTIDE SEQUENCE</scope>
</reference>
<reference evidence="2 3" key="1">
    <citation type="journal article" date="2014" name="Science">
        <title>Plant genetics. Early allopolyploid evolution in the post-Neolithic Brassica napus oilseed genome.</title>
        <authorList>
            <person name="Chalhoub B."/>
            <person name="Denoeud F."/>
            <person name="Liu S."/>
            <person name="Parkin I.A."/>
            <person name="Tang H."/>
            <person name="Wang X."/>
            <person name="Chiquet J."/>
            <person name="Belcram H."/>
            <person name="Tong C."/>
            <person name="Samans B."/>
            <person name="Correa M."/>
            <person name="Da Silva C."/>
            <person name="Just J."/>
            <person name="Falentin C."/>
            <person name="Koh C.S."/>
            <person name="Le Clainche I."/>
            <person name="Bernard M."/>
            <person name="Bento P."/>
            <person name="Noel B."/>
            <person name="Labadie K."/>
            <person name="Alberti A."/>
            <person name="Charles M."/>
            <person name="Arnaud D."/>
            <person name="Guo H."/>
            <person name="Daviaud C."/>
            <person name="Alamery S."/>
            <person name="Jabbari K."/>
            <person name="Zhao M."/>
            <person name="Edger P.P."/>
            <person name="Chelaifa H."/>
            <person name="Tack D."/>
            <person name="Lassalle G."/>
            <person name="Mestiri I."/>
            <person name="Schnel N."/>
            <person name="Le Paslier M.C."/>
            <person name="Fan G."/>
            <person name="Renault V."/>
            <person name="Bayer P.E."/>
            <person name="Golicz A.A."/>
            <person name="Manoli S."/>
            <person name="Lee T.H."/>
            <person name="Thi V.H."/>
            <person name="Chalabi S."/>
            <person name="Hu Q."/>
            <person name="Fan C."/>
            <person name="Tollenaere R."/>
            <person name="Lu Y."/>
            <person name="Battail C."/>
            <person name="Shen J."/>
            <person name="Sidebottom C.H."/>
            <person name="Wang X."/>
            <person name="Canaguier A."/>
            <person name="Chauveau A."/>
            <person name="Berard A."/>
            <person name="Deniot G."/>
            <person name="Guan M."/>
            <person name="Liu Z."/>
            <person name="Sun F."/>
            <person name="Lim Y.P."/>
            <person name="Lyons E."/>
            <person name="Town C.D."/>
            <person name="Bancroft I."/>
            <person name="Wang X."/>
            <person name="Meng J."/>
            <person name="Ma J."/>
            <person name="Pires J.C."/>
            <person name="King G.J."/>
            <person name="Brunel D."/>
            <person name="Delourme R."/>
            <person name="Renard M."/>
            <person name="Aury J.M."/>
            <person name="Adams K.L."/>
            <person name="Batley J."/>
            <person name="Snowdon R.J."/>
            <person name="Tost J."/>
            <person name="Edwards D."/>
            <person name="Zhou Y."/>
            <person name="Hua W."/>
            <person name="Sharpe A.G."/>
            <person name="Paterson A.H."/>
            <person name="Guan C."/>
            <person name="Wincker P."/>
        </authorList>
    </citation>
    <scope>NUCLEOTIDE SEQUENCE [LARGE SCALE GENOMIC DNA]</scope>
    <source>
        <strain evidence="3">cv. Darmor-bzh</strain>
    </source>
</reference>
<gene>
    <name evidence="2" type="primary">BnaC04g33160D</name>
    <name evidence="1" type="ORF">DARMORV10_C04P48210.1</name>
    <name evidence="2" type="ORF">GSBRNA2T00083940001</name>
</gene>
<accession>A0A078I8I6</accession>
<protein>
    <submittedName>
        <fullName evidence="1">(rape) hypothetical protein</fullName>
    </submittedName>
    <submittedName>
        <fullName evidence="2">BnaC04g33160D protein</fullName>
    </submittedName>
</protein>
<dbReference type="Proteomes" id="UP001295469">
    <property type="component" value="Chromosome C04"/>
</dbReference>
<evidence type="ECO:0000313" key="2">
    <source>
        <dbReference type="EMBL" id="CDY46397.1"/>
    </source>
</evidence>